<gene>
    <name evidence="11" type="ORF">UPYG_G00236280</name>
</gene>
<dbReference type="SUPFAM" id="SSF57845">
    <property type="entry name" value="B-box zinc-binding domain"/>
    <property type="match status" value="1"/>
</dbReference>
<keyword evidence="4" id="KW-0862">Zinc</keyword>
<dbReference type="Pfam" id="PF00643">
    <property type="entry name" value="zf-B_box"/>
    <property type="match status" value="1"/>
</dbReference>
<dbReference type="SUPFAM" id="SSF57850">
    <property type="entry name" value="RING/U-box"/>
    <property type="match status" value="1"/>
</dbReference>
<dbReference type="GO" id="GO:0008270">
    <property type="term" value="F:zinc ion binding"/>
    <property type="evidence" value="ECO:0007669"/>
    <property type="project" value="UniProtKB-KW"/>
</dbReference>
<dbReference type="InterPro" id="IPR003879">
    <property type="entry name" value="Butyrophylin_SPRY"/>
</dbReference>
<feature type="domain" description="B box-type" evidence="9">
    <location>
        <begin position="139"/>
        <end position="179"/>
    </location>
</feature>
<keyword evidence="5" id="KW-0391">Immunity</keyword>
<dbReference type="Pfam" id="PF00622">
    <property type="entry name" value="SPRY"/>
    <property type="match status" value="1"/>
</dbReference>
<dbReference type="SMART" id="SM00449">
    <property type="entry name" value="SPRY"/>
    <property type="match status" value="1"/>
</dbReference>
<evidence type="ECO:0000256" key="5">
    <source>
        <dbReference type="ARBA" id="ARBA00022859"/>
    </source>
</evidence>
<evidence type="ECO:0000256" key="3">
    <source>
        <dbReference type="ARBA" id="ARBA00022771"/>
    </source>
</evidence>
<dbReference type="InterPro" id="IPR017907">
    <property type="entry name" value="Znf_RING_CS"/>
</dbReference>
<evidence type="ECO:0000259" key="10">
    <source>
        <dbReference type="PROSITE" id="PS50188"/>
    </source>
</evidence>
<accession>A0ABD0WJE9</accession>
<name>A0ABD0WJE9_UMBPY</name>
<evidence type="ECO:0000259" key="8">
    <source>
        <dbReference type="PROSITE" id="PS50089"/>
    </source>
</evidence>
<dbReference type="FunFam" id="2.60.120.920:FF:000004">
    <property type="entry name" value="Butyrophilin subfamily 1 member A1"/>
    <property type="match status" value="1"/>
</dbReference>
<evidence type="ECO:0000313" key="11">
    <source>
        <dbReference type="EMBL" id="KAL0970038.1"/>
    </source>
</evidence>
<dbReference type="Gene3D" id="3.30.40.10">
    <property type="entry name" value="Zinc/RING finger domain, C3HC4 (zinc finger)"/>
    <property type="match status" value="1"/>
</dbReference>
<keyword evidence="2" id="KW-0479">Metal-binding</keyword>
<dbReference type="Proteomes" id="UP001557470">
    <property type="component" value="Unassembled WGS sequence"/>
</dbReference>
<dbReference type="PRINTS" id="PR01407">
    <property type="entry name" value="BUTYPHLNCDUF"/>
</dbReference>
<dbReference type="SMART" id="SM00184">
    <property type="entry name" value="RING"/>
    <property type="match status" value="1"/>
</dbReference>
<dbReference type="AlphaFoldDB" id="A0ABD0WJE9"/>
<dbReference type="Gene3D" id="4.10.830.40">
    <property type="match status" value="1"/>
</dbReference>
<organism evidence="11 12">
    <name type="scientific">Umbra pygmaea</name>
    <name type="common">Eastern mudminnow</name>
    <dbReference type="NCBI Taxonomy" id="75934"/>
    <lineage>
        <taxon>Eukaryota</taxon>
        <taxon>Metazoa</taxon>
        <taxon>Chordata</taxon>
        <taxon>Craniata</taxon>
        <taxon>Vertebrata</taxon>
        <taxon>Euteleostomi</taxon>
        <taxon>Actinopterygii</taxon>
        <taxon>Neopterygii</taxon>
        <taxon>Teleostei</taxon>
        <taxon>Protacanthopterygii</taxon>
        <taxon>Esociformes</taxon>
        <taxon>Umbridae</taxon>
        <taxon>Umbra</taxon>
    </lineage>
</organism>
<dbReference type="PANTHER" id="PTHR25465">
    <property type="entry name" value="B-BOX DOMAIN CONTAINING"/>
    <property type="match status" value="1"/>
</dbReference>
<feature type="domain" description="B30.2/SPRY" evidence="10">
    <location>
        <begin position="338"/>
        <end position="535"/>
    </location>
</feature>
<dbReference type="CDD" id="cd19769">
    <property type="entry name" value="Bbox2_TRIM16-like"/>
    <property type="match status" value="1"/>
</dbReference>
<keyword evidence="7" id="KW-0175">Coiled coil</keyword>
<dbReference type="GO" id="GO:0045087">
    <property type="term" value="P:innate immune response"/>
    <property type="evidence" value="ECO:0007669"/>
    <property type="project" value="UniProtKB-KW"/>
</dbReference>
<feature type="domain" description="RING-type" evidence="8">
    <location>
        <begin position="15"/>
        <end position="55"/>
    </location>
</feature>
<evidence type="ECO:0008006" key="13">
    <source>
        <dbReference type="Google" id="ProtNLM"/>
    </source>
</evidence>
<reference evidence="11 12" key="1">
    <citation type="submission" date="2024-06" db="EMBL/GenBank/DDBJ databases">
        <authorList>
            <person name="Pan Q."/>
            <person name="Wen M."/>
            <person name="Jouanno E."/>
            <person name="Zahm M."/>
            <person name="Klopp C."/>
            <person name="Cabau C."/>
            <person name="Louis A."/>
            <person name="Berthelot C."/>
            <person name="Parey E."/>
            <person name="Roest Crollius H."/>
            <person name="Montfort J."/>
            <person name="Robinson-Rechavi M."/>
            <person name="Bouchez O."/>
            <person name="Lampietro C."/>
            <person name="Lopez Roques C."/>
            <person name="Donnadieu C."/>
            <person name="Postlethwait J."/>
            <person name="Bobe J."/>
            <person name="Verreycken H."/>
            <person name="Guiguen Y."/>
        </authorList>
    </citation>
    <scope>NUCLEOTIDE SEQUENCE [LARGE SCALE GENOMIC DNA]</scope>
    <source>
        <strain evidence="11">Up_M1</strain>
        <tissue evidence="11">Testis</tissue>
    </source>
</reference>
<dbReference type="InterPro" id="IPR051051">
    <property type="entry name" value="E3_ubiq-ligase_TRIM/RNF"/>
</dbReference>
<dbReference type="SMART" id="SM00336">
    <property type="entry name" value="BBOX"/>
    <property type="match status" value="1"/>
</dbReference>
<dbReference type="PROSITE" id="PS50119">
    <property type="entry name" value="ZF_BBOX"/>
    <property type="match status" value="1"/>
</dbReference>
<evidence type="ECO:0000256" key="1">
    <source>
        <dbReference type="ARBA" id="ARBA00022588"/>
    </source>
</evidence>
<keyword evidence="3 6" id="KW-0863">Zinc-finger</keyword>
<dbReference type="InterPro" id="IPR043136">
    <property type="entry name" value="B30.2/SPRY_sf"/>
</dbReference>
<protein>
    <recommendedName>
        <fullName evidence="13">E3 ubiquitin-protein ligase TRIM39-like</fullName>
    </recommendedName>
</protein>
<dbReference type="Pfam" id="PF13765">
    <property type="entry name" value="PRY"/>
    <property type="match status" value="1"/>
</dbReference>
<dbReference type="InterPro" id="IPR058030">
    <property type="entry name" value="TRIM8/14/16/25/29/45/65_CC"/>
</dbReference>
<dbReference type="InterPro" id="IPR000315">
    <property type="entry name" value="Znf_B-box"/>
</dbReference>
<dbReference type="InterPro" id="IPR013083">
    <property type="entry name" value="Znf_RING/FYVE/PHD"/>
</dbReference>
<dbReference type="PROSITE" id="PS50089">
    <property type="entry name" value="ZF_RING_2"/>
    <property type="match status" value="1"/>
</dbReference>
<dbReference type="SMART" id="SM00589">
    <property type="entry name" value="PRY"/>
    <property type="match status" value="1"/>
</dbReference>
<dbReference type="Gene3D" id="2.60.120.920">
    <property type="match status" value="1"/>
</dbReference>
<dbReference type="InterPro" id="IPR001841">
    <property type="entry name" value="Znf_RING"/>
</dbReference>
<dbReference type="InterPro" id="IPR001870">
    <property type="entry name" value="B30.2/SPRY"/>
</dbReference>
<evidence type="ECO:0000256" key="4">
    <source>
        <dbReference type="ARBA" id="ARBA00022833"/>
    </source>
</evidence>
<evidence type="ECO:0000256" key="6">
    <source>
        <dbReference type="PROSITE-ProRule" id="PRU00024"/>
    </source>
</evidence>
<dbReference type="CDD" id="cd13733">
    <property type="entry name" value="SPRY_PRY_C-I_1"/>
    <property type="match status" value="1"/>
</dbReference>
<evidence type="ECO:0000256" key="2">
    <source>
        <dbReference type="ARBA" id="ARBA00022723"/>
    </source>
</evidence>
<keyword evidence="1" id="KW-0399">Innate immunity</keyword>
<dbReference type="EMBL" id="JAGEUA010000007">
    <property type="protein sequence ID" value="KAL0970038.1"/>
    <property type="molecule type" value="Genomic_DNA"/>
</dbReference>
<proteinExistence type="predicted"/>
<evidence type="ECO:0000256" key="7">
    <source>
        <dbReference type="SAM" id="Coils"/>
    </source>
</evidence>
<dbReference type="PANTHER" id="PTHR25465:SF32">
    <property type="entry name" value="BLOODTHIRSTY-RELATED GENE FAMILY, MEMBER 16 ISOFORM X1-RELATED"/>
    <property type="match status" value="1"/>
</dbReference>
<dbReference type="PROSITE" id="PS50188">
    <property type="entry name" value="B302_SPRY"/>
    <property type="match status" value="1"/>
</dbReference>
<dbReference type="Pfam" id="PF25600">
    <property type="entry name" value="TRIM_CC"/>
    <property type="match status" value="1"/>
</dbReference>
<dbReference type="InterPro" id="IPR003877">
    <property type="entry name" value="SPRY_dom"/>
</dbReference>
<sequence length="548" mass="62143">MASPIGLLSEEQFQCSICLDVFKDPVSIPCGHSFCIACIKSLWDCSDHCYCPKCQRMFAGQPDFLENSFAKEMSEKIRAKRGNIEGSGYIACDVCTGKKFKALKSCLVCLTSYCGTHLEPHQRVVALKRHKLINPVENLEDRMCKKHERLLELFCRSDQRCVCVLCTETDHRAHDTVPAEKESTAKKVQLKTIQGEVQQMIQARLKKLDEIKQSVKLSRIFSKKELEEGEQVFTALMCSIERSQSELIEVIKEKQKSVERRAEGLIKDLEQEITDLKRRSSELEQLSHTEDHLHLLQSFHILCTPPPTQNWTEISVYSDLCLGIVRNAVSHLEEIVRIAVCQLSIKECEKMLNYAVDVSLDPSTANPWLVVSEDGKQVSDGDTEQSLPDGPQRFNKVPCILAKEGFTNGRHYWEVEVGDKMAWDLGVVRESINRKGMVTLSPDDGYWTICLRRGTEYRACAGQSVLLHLREKPTRVGMFLDYEEGMVLFYNVTNMSHIYSFTGYHFTERMIPLFNPDVNDSGNNQSPLIICPVAVVNKGGTSDDDITI</sequence>
<evidence type="ECO:0000259" key="9">
    <source>
        <dbReference type="PROSITE" id="PS50119"/>
    </source>
</evidence>
<dbReference type="InterPro" id="IPR013320">
    <property type="entry name" value="ConA-like_dom_sf"/>
</dbReference>
<dbReference type="InterPro" id="IPR006574">
    <property type="entry name" value="PRY"/>
</dbReference>
<keyword evidence="12" id="KW-1185">Reference proteome</keyword>
<dbReference type="Gene3D" id="3.30.160.60">
    <property type="entry name" value="Classic Zinc Finger"/>
    <property type="match status" value="1"/>
</dbReference>
<dbReference type="Pfam" id="PF15227">
    <property type="entry name" value="zf-C3HC4_4"/>
    <property type="match status" value="1"/>
</dbReference>
<dbReference type="PROSITE" id="PS00518">
    <property type="entry name" value="ZF_RING_1"/>
    <property type="match status" value="1"/>
</dbReference>
<dbReference type="SUPFAM" id="SSF49899">
    <property type="entry name" value="Concanavalin A-like lectins/glucanases"/>
    <property type="match status" value="1"/>
</dbReference>
<dbReference type="GO" id="GO:0005737">
    <property type="term" value="C:cytoplasm"/>
    <property type="evidence" value="ECO:0007669"/>
    <property type="project" value="UniProtKB-ARBA"/>
</dbReference>
<feature type="coiled-coil region" evidence="7">
    <location>
        <begin position="252"/>
        <end position="286"/>
    </location>
</feature>
<comment type="caution">
    <text evidence="11">The sequence shown here is derived from an EMBL/GenBank/DDBJ whole genome shotgun (WGS) entry which is preliminary data.</text>
</comment>
<evidence type="ECO:0000313" key="12">
    <source>
        <dbReference type="Proteomes" id="UP001557470"/>
    </source>
</evidence>